<protein>
    <submittedName>
        <fullName evidence="1">Uncharacterized protein</fullName>
    </submittedName>
</protein>
<dbReference type="Proteomes" id="UP001141806">
    <property type="component" value="Unassembled WGS sequence"/>
</dbReference>
<organism evidence="1 2">
    <name type="scientific">Protea cynaroides</name>
    <dbReference type="NCBI Taxonomy" id="273540"/>
    <lineage>
        <taxon>Eukaryota</taxon>
        <taxon>Viridiplantae</taxon>
        <taxon>Streptophyta</taxon>
        <taxon>Embryophyta</taxon>
        <taxon>Tracheophyta</taxon>
        <taxon>Spermatophyta</taxon>
        <taxon>Magnoliopsida</taxon>
        <taxon>Proteales</taxon>
        <taxon>Proteaceae</taxon>
        <taxon>Protea</taxon>
    </lineage>
</organism>
<reference evidence="1" key="1">
    <citation type="journal article" date="2023" name="Plant J.">
        <title>The genome of the king protea, Protea cynaroides.</title>
        <authorList>
            <person name="Chang J."/>
            <person name="Duong T.A."/>
            <person name="Schoeman C."/>
            <person name="Ma X."/>
            <person name="Roodt D."/>
            <person name="Barker N."/>
            <person name="Li Z."/>
            <person name="Van de Peer Y."/>
            <person name="Mizrachi E."/>
        </authorList>
    </citation>
    <scope>NUCLEOTIDE SEQUENCE</scope>
    <source>
        <tissue evidence="1">Young leaves</tissue>
    </source>
</reference>
<sequence length="152" mass="16638">MHLIVWKLFTVFQRIPLEYVDGVQLLSALSQCSFQGSGESLFHQDYKLQKVSKCSCDATVTVTYTHGVKSEAFAFELYLPTPPSAGRASLHCRIHVTSFPGFCGRSGIINISLYSTDPGSQVANVDVKQYNSESLCNTLPLTSAGSSAYYLP</sequence>
<name>A0A9Q0GZB9_9MAGN</name>
<keyword evidence="2" id="KW-1185">Reference proteome</keyword>
<dbReference type="EMBL" id="JAMYWD010000011">
    <property type="protein sequence ID" value="KAJ4956340.1"/>
    <property type="molecule type" value="Genomic_DNA"/>
</dbReference>
<dbReference type="AlphaFoldDB" id="A0A9Q0GZB9"/>
<comment type="caution">
    <text evidence="1">The sequence shown here is derived from an EMBL/GenBank/DDBJ whole genome shotgun (WGS) entry which is preliminary data.</text>
</comment>
<proteinExistence type="predicted"/>
<evidence type="ECO:0000313" key="2">
    <source>
        <dbReference type="Proteomes" id="UP001141806"/>
    </source>
</evidence>
<evidence type="ECO:0000313" key="1">
    <source>
        <dbReference type="EMBL" id="KAJ4956340.1"/>
    </source>
</evidence>
<gene>
    <name evidence="1" type="ORF">NE237_013123</name>
</gene>
<accession>A0A9Q0GZB9</accession>